<sequence length="179" mass="18903">MVEPDERADPMPPLCWTAKSTKSPAAGLARQGRRVGADTVGALLREEEETCQAPPLKATGCRRCSLRPRGPGRPGYGPQSLVGGGLRLDHLPVLRAGGINGFHMGGRGYVAGVGGCDSVGGRPRRHPGRLTPDGFETVMTPPARRAARPDLTQTCVRPELGGLIRATWWWGASSLPGHG</sequence>
<dbReference type="AlphaFoldDB" id="A0A918WU28"/>
<reference evidence="1" key="1">
    <citation type="journal article" date="2014" name="Int. J. Syst. Evol. Microbiol.">
        <title>Complete genome sequence of Corynebacterium casei LMG S-19264T (=DSM 44701T), isolated from a smear-ripened cheese.</title>
        <authorList>
            <consortium name="US DOE Joint Genome Institute (JGI-PGF)"/>
            <person name="Walter F."/>
            <person name="Albersmeier A."/>
            <person name="Kalinowski J."/>
            <person name="Ruckert C."/>
        </authorList>
    </citation>
    <scope>NUCLEOTIDE SEQUENCE</scope>
    <source>
        <strain evidence="1">JCM 4637</strain>
    </source>
</reference>
<dbReference type="Pfam" id="PF07592">
    <property type="entry name" value="DDE_Tnp_ISAZ013"/>
    <property type="match status" value="1"/>
</dbReference>
<accession>A0A918WU28</accession>
<reference evidence="1" key="2">
    <citation type="submission" date="2020-09" db="EMBL/GenBank/DDBJ databases">
        <authorList>
            <person name="Sun Q."/>
            <person name="Ohkuma M."/>
        </authorList>
    </citation>
    <scope>NUCLEOTIDE SEQUENCE</scope>
    <source>
        <strain evidence="1">JCM 4637</strain>
    </source>
</reference>
<organism evidence="1 2">
    <name type="scientific">Streptomyces finlayi</name>
    <dbReference type="NCBI Taxonomy" id="67296"/>
    <lineage>
        <taxon>Bacteria</taxon>
        <taxon>Bacillati</taxon>
        <taxon>Actinomycetota</taxon>
        <taxon>Actinomycetes</taxon>
        <taxon>Kitasatosporales</taxon>
        <taxon>Streptomycetaceae</taxon>
        <taxon>Streptomyces</taxon>
    </lineage>
</organism>
<evidence type="ECO:0000313" key="2">
    <source>
        <dbReference type="Proteomes" id="UP000638353"/>
    </source>
</evidence>
<proteinExistence type="predicted"/>
<dbReference type="EMBL" id="BMVC01000002">
    <property type="protein sequence ID" value="GHC82884.1"/>
    <property type="molecule type" value="Genomic_DNA"/>
</dbReference>
<evidence type="ECO:0000313" key="1">
    <source>
        <dbReference type="EMBL" id="GHC82884.1"/>
    </source>
</evidence>
<gene>
    <name evidence="1" type="ORF">GCM10010334_11510</name>
</gene>
<protein>
    <submittedName>
        <fullName evidence="1">Uncharacterized protein</fullName>
    </submittedName>
</protein>
<dbReference type="Proteomes" id="UP000638353">
    <property type="component" value="Unassembled WGS sequence"/>
</dbReference>
<comment type="caution">
    <text evidence="1">The sequence shown here is derived from an EMBL/GenBank/DDBJ whole genome shotgun (WGS) entry which is preliminary data.</text>
</comment>
<name>A0A918WU28_9ACTN</name>
<dbReference type="InterPro" id="IPR011518">
    <property type="entry name" value="Transposase_36"/>
</dbReference>